<dbReference type="PANTHER" id="PTHR31948">
    <property type="entry name" value="ZINC-FINGER HOMEODOMAIN PROTEIN 2"/>
    <property type="match status" value="1"/>
</dbReference>
<dbReference type="AlphaFoldDB" id="A0A835AT32"/>
<dbReference type="PROSITE" id="PS51523">
    <property type="entry name" value="ZF_HD_DIMER"/>
    <property type="match status" value="1"/>
</dbReference>
<feature type="compositionally biased region" description="Basic and acidic residues" evidence="12">
    <location>
        <begin position="45"/>
        <end position="60"/>
    </location>
</feature>
<dbReference type="NCBIfam" id="TIGR01566">
    <property type="entry name" value="ZF_HD_prot_N"/>
    <property type="match status" value="1"/>
</dbReference>
<keyword evidence="6" id="KW-0862">Zinc</keyword>
<dbReference type="InterPro" id="IPR006455">
    <property type="entry name" value="Homeodomain_ZF_HD"/>
</dbReference>
<accession>A0A835AT32</accession>
<keyword evidence="11" id="KW-0539">Nucleus</keyword>
<keyword evidence="5" id="KW-0863">Zinc-finger</keyword>
<sequence length="271" mass="28489">MFTAHISPGTGGLDLSPLELPTGKATKKTTRQANKAQLAEQAPLRGERAAMEQQHQERPREVYRECMRNHAAKLGTYASDGCCEYTPDDAHPSAMLCAACGCHRNFHRKAFLDSPSGAPTGGAAMLASPGAPAAGYAMHMALAPVDGGSGGRRRTRTKFTEEQKERMARFAERLGWRMPKREPGRAPGDDEVGRFCREIGVTRQVFKVWMHNHKVGGGGGSGGPGGGGGGGVDQTSSSTTRGGGGVGGGGSLSPAAMDEEDEEVRGSEMCM</sequence>
<keyword evidence="10" id="KW-0804">Transcription</keyword>
<dbReference type="GO" id="GO:0008270">
    <property type="term" value="F:zinc ion binding"/>
    <property type="evidence" value="ECO:0007669"/>
    <property type="project" value="UniProtKB-KW"/>
</dbReference>
<organism evidence="14 15">
    <name type="scientific">Digitaria exilis</name>
    <dbReference type="NCBI Taxonomy" id="1010633"/>
    <lineage>
        <taxon>Eukaryota</taxon>
        <taxon>Viridiplantae</taxon>
        <taxon>Streptophyta</taxon>
        <taxon>Embryophyta</taxon>
        <taxon>Tracheophyta</taxon>
        <taxon>Spermatophyta</taxon>
        <taxon>Magnoliopsida</taxon>
        <taxon>Liliopsida</taxon>
        <taxon>Poales</taxon>
        <taxon>Poaceae</taxon>
        <taxon>PACMAD clade</taxon>
        <taxon>Panicoideae</taxon>
        <taxon>Panicodae</taxon>
        <taxon>Paniceae</taxon>
        <taxon>Anthephorinae</taxon>
        <taxon>Digitaria</taxon>
    </lineage>
</organism>
<dbReference type="GO" id="GO:0003700">
    <property type="term" value="F:DNA-binding transcription factor activity"/>
    <property type="evidence" value="ECO:0007669"/>
    <property type="project" value="TreeGrafter"/>
</dbReference>
<dbReference type="Pfam" id="PF04770">
    <property type="entry name" value="ZF-HD_dimer"/>
    <property type="match status" value="1"/>
</dbReference>
<gene>
    <name evidence="14" type="ORF">HU200_048215</name>
</gene>
<proteinExistence type="predicted"/>
<evidence type="ECO:0000256" key="4">
    <source>
        <dbReference type="ARBA" id="ARBA00022723"/>
    </source>
</evidence>
<dbReference type="OrthoDB" id="1884189at2759"/>
<evidence type="ECO:0000256" key="12">
    <source>
        <dbReference type="SAM" id="MobiDB-lite"/>
    </source>
</evidence>
<keyword evidence="9" id="KW-0371">Homeobox</keyword>
<evidence type="ECO:0000256" key="6">
    <source>
        <dbReference type="ARBA" id="ARBA00022833"/>
    </source>
</evidence>
<feature type="region of interest" description="Disordered" evidence="12">
    <location>
        <begin position="143"/>
        <end position="164"/>
    </location>
</feature>
<evidence type="ECO:0000259" key="13">
    <source>
        <dbReference type="PROSITE" id="PS51523"/>
    </source>
</evidence>
<feature type="region of interest" description="Disordered" evidence="12">
    <location>
        <begin position="1"/>
        <end position="60"/>
    </location>
</feature>
<dbReference type="NCBIfam" id="TIGR01565">
    <property type="entry name" value="homeo_ZF_HD"/>
    <property type="match status" value="1"/>
</dbReference>
<dbReference type="SUPFAM" id="SSF46689">
    <property type="entry name" value="Homeodomain-like"/>
    <property type="match status" value="1"/>
</dbReference>
<evidence type="ECO:0000256" key="9">
    <source>
        <dbReference type="ARBA" id="ARBA00023155"/>
    </source>
</evidence>
<evidence type="ECO:0000313" key="14">
    <source>
        <dbReference type="EMBL" id="KAF8674384.1"/>
    </source>
</evidence>
<keyword evidence="8" id="KW-0238">DNA-binding</keyword>
<evidence type="ECO:0000256" key="2">
    <source>
        <dbReference type="ARBA" id="ARBA00004123"/>
    </source>
</evidence>
<protein>
    <recommendedName>
        <fullName evidence="13">ZF-HD dimerization-type domain-containing protein</fullName>
    </recommendedName>
</protein>
<evidence type="ECO:0000313" key="15">
    <source>
        <dbReference type="Proteomes" id="UP000636709"/>
    </source>
</evidence>
<dbReference type="EMBL" id="JACEFO010002197">
    <property type="protein sequence ID" value="KAF8674384.1"/>
    <property type="molecule type" value="Genomic_DNA"/>
</dbReference>
<reference evidence="14" key="1">
    <citation type="submission" date="2020-07" db="EMBL/GenBank/DDBJ databases">
        <title>Genome sequence and genetic diversity analysis of an under-domesticated orphan crop, white fonio (Digitaria exilis).</title>
        <authorList>
            <person name="Bennetzen J.L."/>
            <person name="Chen S."/>
            <person name="Ma X."/>
            <person name="Wang X."/>
            <person name="Yssel A.E.J."/>
            <person name="Chaluvadi S.R."/>
            <person name="Johnson M."/>
            <person name="Gangashetty P."/>
            <person name="Hamidou F."/>
            <person name="Sanogo M.D."/>
            <person name="Zwaenepoel A."/>
            <person name="Wallace J."/>
            <person name="Van De Peer Y."/>
            <person name="Van Deynze A."/>
        </authorList>
    </citation>
    <scope>NUCLEOTIDE SEQUENCE</scope>
    <source>
        <tissue evidence="14">Leaves</tissue>
    </source>
</reference>
<feature type="compositionally biased region" description="Gly residues" evidence="12">
    <location>
        <begin position="241"/>
        <end position="251"/>
    </location>
</feature>
<keyword evidence="4" id="KW-0479">Metal-binding</keyword>
<feature type="domain" description="ZF-HD dimerization-type" evidence="13">
    <location>
        <begin position="63"/>
        <end position="110"/>
    </location>
</feature>
<dbReference type="Gene3D" id="1.10.10.60">
    <property type="entry name" value="Homeodomain-like"/>
    <property type="match status" value="1"/>
</dbReference>
<comment type="caution">
    <text evidence="14">The sequence shown here is derived from an EMBL/GenBank/DDBJ whole genome shotgun (WGS) entry which is preliminary data.</text>
</comment>
<dbReference type="PANTHER" id="PTHR31948:SF16">
    <property type="entry name" value="ZINC-FINGER HOMEODOMAIN PROTEIN 11"/>
    <property type="match status" value="1"/>
</dbReference>
<dbReference type="GO" id="GO:0000976">
    <property type="term" value="F:transcription cis-regulatory region binding"/>
    <property type="evidence" value="ECO:0007669"/>
    <property type="project" value="TreeGrafter"/>
</dbReference>
<evidence type="ECO:0000256" key="10">
    <source>
        <dbReference type="ARBA" id="ARBA00023163"/>
    </source>
</evidence>
<comment type="subcellular location">
    <subcellularLocation>
        <location evidence="2">Nucleus</location>
    </subcellularLocation>
</comment>
<dbReference type="InterPro" id="IPR006456">
    <property type="entry name" value="ZF_HD_homeobox_Cys/His_dimer"/>
</dbReference>
<name>A0A835AT32_9POAL</name>
<dbReference type="Proteomes" id="UP000636709">
    <property type="component" value="Unassembled WGS sequence"/>
</dbReference>
<comment type="function">
    <text evidence="1">Putative transcription factor.</text>
</comment>
<evidence type="ECO:0000256" key="11">
    <source>
        <dbReference type="ARBA" id="ARBA00023242"/>
    </source>
</evidence>
<keyword evidence="7" id="KW-0805">Transcription regulation</keyword>
<dbReference type="GO" id="GO:0005634">
    <property type="term" value="C:nucleus"/>
    <property type="evidence" value="ECO:0007669"/>
    <property type="project" value="UniProtKB-SubCell"/>
</dbReference>
<evidence type="ECO:0000256" key="8">
    <source>
        <dbReference type="ARBA" id="ARBA00023125"/>
    </source>
</evidence>
<evidence type="ECO:0000256" key="3">
    <source>
        <dbReference type="ARBA" id="ARBA00011416"/>
    </source>
</evidence>
<keyword evidence="15" id="KW-1185">Reference proteome</keyword>
<feature type="region of interest" description="Disordered" evidence="12">
    <location>
        <begin position="216"/>
        <end position="271"/>
    </location>
</feature>
<evidence type="ECO:0000256" key="1">
    <source>
        <dbReference type="ARBA" id="ARBA00004049"/>
    </source>
</evidence>
<evidence type="ECO:0000256" key="7">
    <source>
        <dbReference type="ARBA" id="ARBA00023015"/>
    </source>
</evidence>
<dbReference type="GO" id="GO:0050793">
    <property type="term" value="P:regulation of developmental process"/>
    <property type="evidence" value="ECO:0007669"/>
    <property type="project" value="TreeGrafter"/>
</dbReference>
<dbReference type="InterPro" id="IPR009057">
    <property type="entry name" value="Homeodomain-like_sf"/>
</dbReference>
<evidence type="ECO:0000256" key="5">
    <source>
        <dbReference type="ARBA" id="ARBA00022771"/>
    </source>
</evidence>
<feature type="compositionally biased region" description="Gly residues" evidence="12">
    <location>
        <begin position="216"/>
        <end position="232"/>
    </location>
</feature>
<comment type="subunit">
    <text evidence="3">Homo- and heterodimer with other ZFHD proteins.</text>
</comment>